<comment type="caution">
    <text evidence="1">The sequence shown here is derived from an EMBL/GenBank/DDBJ whole genome shotgun (WGS) entry which is preliminary data.</text>
</comment>
<keyword evidence="2" id="KW-1185">Reference proteome</keyword>
<reference evidence="1 2" key="1">
    <citation type="submission" date="2015-04" db="EMBL/GenBank/DDBJ databases">
        <title>Lasius niger genome sequencing.</title>
        <authorList>
            <person name="Konorov E.A."/>
            <person name="Nikitin M.A."/>
            <person name="Kirill M.V."/>
            <person name="Chang P."/>
        </authorList>
    </citation>
    <scope>NUCLEOTIDE SEQUENCE [LARGE SCALE GENOMIC DNA]</scope>
    <source>
        <tissue evidence="1">Whole</tissue>
    </source>
</reference>
<name>A0A0J7KSM3_LASNI</name>
<dbReference type="Proteomes" id="UP000036403">
    <property type="component" value="Unassembled WGS sequence"/>
</dbReference>
<evidence type="ECO:0000313" key="2">
    <source>
        <dbReference type="Proteomes" id="UP000036403"/>
    </source>
</evidence>
<dbReference type="PaxDb" id="67767-A0A0J7KSM3"/>
<gene>
    <name evidence="1" type="ORF">RF55_6587</name>
</gene>
<dbReference type="OrthoDB" id="7613606at2759"/>
<proteinExistence type="predicted"/>
<accession>A0A0J7KSM3</accession>
<sequence length="268" mass="30650">MIMCGLIIFWRSFLTKQNPEINVISKYGSDNVERSLNIYQISSKDTKSLETEKLNDSHDPDCKKNDRGNFLKKDLPPLVIHKQISGENIEDIGVVHVEKDEIAHLDIASNYVEKSPSQDYLQLVTVLSPDEIKSPKTPMSPRELFFIDLIREAEKAENAKSMETKALHFFSSETTEDKMKNVENTKEEKNTKDVKYRKDVKDTKNEKDGINESKRESSYFVADVESPISGKTEVFLQIDSCVDEQLEKPVLILQSNEANSLKTFPQDN</sequence>
<dbReference type="EMBL" id="LBMM01003619">
    <property type="protein sequence ID" value="KMQ93316.1"/>
    <property type="molecule type" value="Genomic_DNA"/>
</dbReference>
<organism evidence="1 2">
    <name type="scientific">Lasius niger</name>
    <name type="common">Black garden ant</name>
    <dbReference type="NCBI Taxonomy" id="67767"/>
    <lineage>
        <taxon>Eukaryota</taxon>
        <taxon>Metazoa</taxon>
        <taxon>Ecdysozoa</taxon>
        <taxon>Arthropoda</taxon>
        <taxon>Hexapoda</taxon>
        <taxon>Insecta</taxon>
        <taxon>Pterygota</taxon>
        <taxon>Neoptera</taxon>
        <taxon>Endopterygota</taxon>
        <taxon>Hymenoptera</taxon>
        <taxon>Apocrita</taxon>
        <taxon>Aculeata</taxon>
        <taxon>Formicoidea</taxon>
        <taxon>Formicidae</taxon>
        <taxon>Formicinae</taxon>
        <taxon>Lasius</taxon>
        <taxon>Lasius</taxon>
    </lineage>
</organism>
<evidence type="ECO:0000313" key="1">
    <source>
        <dbReference type="EMBL" id="KMQ93316.1"/>
    </source>
</evidence>
<protein>
    <submittedName>
        <fullName evidence="1">Mediator of rna polymerase ii transcription subunit 16-like protein</fullName>
    </submittedName>
</protein>
<dbReference type="AlphaFoldDB" id="A0A0J7KSM3"/>